<proteinExistence type="predicted"/>
<dbReference type="Proteomes" id="UP001597203">
    <property type="component" value="Unassembled WGS sequence"/>
</dbReference>
<dbReference type="RefSeq" id="WP_380910833.1">
    <property type="nucleotide sequence ID" value="NZ_JBHTLS010000121.1"/>
</dbReference>
<protein>
    <submittedName>
        <fullName evidence="2">Uncharacterized protein</fullName>
    </submittedName>
</protein>
<sequence length="177" mass="18504">MGTGPYATGFCFMRVTICLSSLILLAACGSEEGGGRQPGVATNIVDRALPDRMDAEPTSNAIQTAEAPPAVDAPPPPYAPTGLIPASLQGRWTGVDDRCGDRAADLELTIEPENFVFHESVGAVQSVTQGEEGGVRVTAAFTGEGQSWTRTLDLRPSADGGRLTIVNDGIATTRKRC</sequence>
<evidence type="ECO:0000313" key="3">
    <source>
        <dbReference type="Proteomes" id="UP001597203"/>
    </source>
</evidence>
<gene>
    <name evidence="2" type="ORF">ACFQ24_09995</name>
</gene>
<keyword evidence="3" id="KW-1185">Reference proteome</keyword>
<accession>A0ABW3NXQ8</accession>
<feature type="chain" id="PRO_5045103909" evidence="1">
    <location>
        <begin position="27"/>
        <end position="177"/>
    </location>
</feature>
<organism evidence="2 3">
    <name type="scientific">Sphingobium olei</name>
    <dbReference type="NCBI Taxonomy" id="420955"/>
    <lineage>
        <taxon>Bacteria</taxon>
        <taxon>Pseudomonadati</taxon>
        <taxon>Pseudomonadota</taxon>
        <taxon>Alphaproteobacteria</taxon>
        <taxon>Sphingomonadales</taxon>
        <taxon>Sphingomonadaceae</taxon>
        <taxon>Sphingobium</taxon>
    </lineage>
</organism>
<name>A0ABW3NXQ8_9SPHN</name>
<dbReference type="EMBL" id="JBHTLS010000121">
    <property type="protein sequence ID" value="MFD1105196.1"/>
    <property type="molecule type" value="Genomic_DNA"/>
</dbReference>
<reference evidence="3" key="1">
    <citation type="journal article" date="2019" name="Int. J. Syst. Evol. Microbiol.">
        <title>The Global Catalogue of Microorganisms (GCM) 10K type strain sequencing project: providing services to taxonomists for standard genome sequencing and annotation.</title>
        <authorList>
            <consortium name="The Broad Institute Genomics Platform"/>
            <consortium name="The Broad Institute Genome Sequencing Center for Infectious Disease"/>
            <person name="Wu L."/>
            <person name="Ma J."/>
        </authorList>
    </citation>
    <scope>NUCLEOTIDE SEQUENCE [LARGE SCALE GENOMIC DNA]</scope>
    <source>
        <strain evidence="3">CCUG 54329</strain>
    </source>
</reference>
<comment type="caution">
    <text evidence="2">The sequence shown here is derived from an EMBL/GenBank/DDBJ whole genome shotgun (WGS) entry which is preliminary data.</text>
</comment>
<keyword evidence="1" id="KW-0732">Signal</keyword>
<feature type="signal peptide" evidence="1">
    <location>
        <begin position="1"/>
        <end position="26"/>
    </location>
</feature>
<evidence type="ECO:0000313" key="2">
    <source>
        <dbReference type="EMBL" id="MFD1105196.1"/>
    </source>
</evidence>
<evidence type="ECO:0000256" key="1">
    <source>
        <dbReference type="SAM" id="SignalP"/>
    </source>
</evidence>